<dbReference type="Proteomes" id="UP001190700">
    <property type="component" value="Unassembled WGS sequence"/>
</dbReference>
<evidence type="ECO:0000313" key="1">
    <source>
        <dbReference type="EMBL" id="KAK3267053.1"/>
    </source>
</evidence>
<protein>
    <submittedName>
        <fullName evidence="1">Uncharacterized protein</fullName>
    </submittedName>
</protein>
<keyword evidence="2" id="KW-1185">Reference proteome</keyword>
<proteinExistence type="predicted"/>
<dbReference type="AlphaFoldDB" id="A0AAE0FWQ1"/>
<gene>
    <name evidence="1" type="ORF">CYMTET_24368</name>
</gene>
<reference evidence="1 2" key="1">
    <citation type="journal article" date="2015" name="Genome Biol. Evol.">
        <title>Comparative Genomics of a Bacterivorous Green Alga Reveals Evolutionary Causalities and Consequences of Phago-Mixotrophic Mode of Nutrition.</title>
        <authorList>
            <person name="Burns J.A."/>
            <person name="Paasch A."/>
            <person name="Narechania A."/>
            <person name="Kim E."/>
        </authorList>
    </citation>
    <scope>NUCLEOTIDE SEQUENCE [LARGE SCALE GENOMIC DNA]</scope>
    <source>
        <strain evidence="1 2">PLY_AMNH</strain>
    </source>
</reference>
<comment type="caution">
    <text evidence="1">The sequence shown here is derived from an EMBL/GenBank/DDBJ whole genome shotgun (WGS) entry which is preliminary data.</text>
</comment>
<accession>A0AAE0FWQ1</accession>
<name>A0AAE0FWQ1_9CHLO</name>
<organism evidence="1 2">
    <name type="scientific">Cymbomonas tetramitiformis</name>
    <dbReference type="NCBI Taxonomy" id="36881"/>
    <lineage>
        <taxon>Eukaryota</taxon>
        <taxon>Viridiplantae</taxon>
        <taxon>Chlorophyta</taxon>
        <taxon>Pyramimonadophyceae</taxon>
        <taxon>Pyramimonadales</taxon>
        <taxon>Pyramimonadaceae</taxon>
        <taxon>Cymbomonas</taxon>
    </lineage>
</organism>
<dbReference type="EMBL" id="LGRX02012653">
    <property type="protein sequence ID" value="KAK3267053.1"/>
    <property type="molecule type" value="Genomic_DNA"/>
</dbReference>
<sequence length="203" mass="21812">MQLSLRETGVALRFKDIQQYLTKKGAFNPRVKKKPPPASPTVPPWHKSWYELAATLSPQQLRPGCKPPCTSSCWALSAPPIRMAARALLAAPHEGPAAGELRNGLRGRKAARRLWASSTGWELGAAMCIADLTSQPADFCYDLDQDVCFPDTGAVAYACPPSDSLFAGNSPALTSQDWCLRPPAARGGGELGLTLPHAYIAWG</sequence>
<evidence type="ECO:0000313" key="2">
    <source>
        <dbReference type="Proteomes" id="UP001190700"/>
    </source>
</evidence>